<dbReference type="EMBL" id="CAJOBB010000805">
    <property type="protein sequence ID" value="CAF3755237.1"/>
    <property type="molecule type" value="Genomic_DNA"/>
</dbReference>
<reference evidence="3" key="1">
    <citation type="submission" date="2021-02" db="EMBL/GenBank/DDBJ databases">
        <authorList>
            <person name="Nowell W R."/>
        </authorList>
    </citation>
    <scope>NUCLEOTIDE SEQUENCE</scope>
</reference>
<name>A0A818YVD8_9BILA</name>
<feature type="transmembrane region" description="Helical" evidence="1">
    <location>
        <begin position="6"/>
        <end position="23"/>
    </location>
</feature>
<protein>
    <submittedName>
        <fullName evidence="3">Uncharacterized protein</fullName>
    </submittedName>
</protein>
<accession>A0A818YVD8</accession>
<evidence type="ECO:0000313" key="4">
    <source>
        <dbReference type="Proteomes" id="UP000663868"/>
    </source>
</evidence>
<sequence length="116" mass="13410">MPDRYSIIGNVHCFLSINIIYIYNFLSLSISHKRLFLYYVIFLSLIFSYSRAIEPVCKWYGIAPFCFIDNSCPENCWQVAASDRGDGAYCWFDQKNYCCCVKTAIDSIINSLVNPN</sequence>
<dbReference type="Proteomes" id="UP000663868">
    <property type="component" value="Unassembled WGS sequence"/>
</dbReference>
<dbReference type="AlphaFoldDB" id="A0A818YVD8"/>
<evidence type="ECO:0000256" key="1">
    <source>
        <dbReference type="SAM" id="Phobius"/>
    </source>
</evidence>
<gene>
    <name evidence="2" type="ORF">IZO911_LOCUS3943</name>
    <name evidence="3" type="ORF">KXQ929_LOCUS14475</name>
</gene>
<comment type="caution">
    <text evidence="3">The sequence shown here is derived from an EMBL/GenBank/DDBJ whole genome shotgun (WGS) entry which is preliminary data.</text>
</comment>
<feature type="transmembrane region" description="Helical" evidence="1">
    <location>
        <begin position="35"/>
        <end position="52"/>
    </location>
</feature>
<organism evidence="3 4">
    <name type="scientific">Adineta steineri</name>
    <dbReference type="NCBI Taxonomy" id="433720"/>
    <lineage>
        <taxon>Eukaryota</taxon>
        <taxon>Metazoa</taxon>
        <taxon>Spiralia</taxon>
        <taxon>Gnathifera</taxon>
        <taxon>Rotifera</taxon>
        <taxon>Eurotatoria</taxon>
        <taxon>Bdelloidea</taxon>
        <taxon>Adinetida</taxon>
        <taxon>Adinetidae</taxon>
        <taxon>Adineta</taxon>
    </lineage>
</organism>
<proteinExistence type="predicted"/>
<dbReference type="EMBL" id="CAJNOE010000021">
    <property type="protein sequence ID" value="CAF0747727.1"/>
    <property type="molecule type" value="Genomic_DNA"/>
</dbReference>
<evidence type="ECO:0000313" key="2">
    <source>
        <dbReference type="EMBL" id="CAF0747727.1"/>
    </source>
</evidence>
<keyword evidence="1" id="KW-1133">Transmembrane helix</keyword>
<keyword evidence="1" id="KW-0812">Transmembrane</keyword>
<evidence type="ECO:0000313" key="3">
    <source>
        <dbReference type="EMBL" id="CAF3755237.1"/>
    </source>
</evidence>
<keyword evidence="1" id="KW-0472">Membrane</keyword>
<dbReference type="Proteomes" id="UP000663860">
    <property type="component" value="Unassembled WGS sequence"/>
</dbReference>